<evidence type="ECO:0000313" key="2">
    <source>
        <dbReference type="EMBL" id="CAE0602064.1"/>
    </source>
</evidence>
<evidence type="ECO:0000256" key="1">
    <source>
        <dbReference type="SAM" id="Phobius"/>
    </source>
</evidence>
<accession>A0A7S3U391</accession>
<feature type="transmembrane region" description="Helical" evidence="1">
    <location>
        <begin position="27"/>
        <end position="46"/>
    </location>
</feature>
<keyword evidence="1" id="KW-0472">Membrane</keyword>
<keyword evidence="1" id="KW-1133">Transmembrane helix</keyword>
<organism evidence="2">
    <name type="scientific">Emiliania huxleyi</name>
    <name type="common">Coccolithophore</name>
    <name type="synonym">Pontosphaera huxleyi</name>
    <dbReference type="NCBI Taxonomy" id="2903"/>
    <lineage>
        <taxon>Eukaryota</taxon>
        <taxon>Haptista</taxon>
        <taxon>Haptophyta</taxon>
        <taxon>Prymnesiophyceae</taxon>
        <taxon>Isochrysidales</taxon>
        <taxon>Noelaerhabdaceae</taxon>
        <taxon>Emiliania</taxon>
    </lineage>
</organism>
<dbReference type="EMBL" id="HBIR01062471">
    <property type="protein sequence ID" value="CAE0602064.1"/>
    <property type="molecule type" value="Transcribed_RNA"/>
</dbReference>
<reference evidence="2" key="1">
    <citation type="submission" date="2021-01" db="EMBL/GenBank/DDBJ databases">
        <authorList>
            <person name="Corre E."/>
            <person name="Pelletier E."/>
            <person name="Niang G."/>
            <person name="Scheremetjew M."/>
            <person name="Finn R."/>
            <person name="Kale V."/>
            <person name="Holt S."/>
            <person name="Cochrane G."/>
            <person name="Meng A."/>
            <person name="Brown T."/>
            <person name="Cohen L."/>
        </authorList>
    </citation>
    <scope>NUCLEOTIDE SEQUENCE</scope>
    <source>
        <strain evidence="2">379</strain>
    </source>
</reference>
<keyword evidence="1" id="KW-0812">Transmembrane</keyword>
<dbReference type="AlphaFoldDB" id="A0A7S3U391"/>
<name>A0A7S3U391_EMIHU</name>
<protein>
    <submittedName>
        <fullName evidence="2">Uncharacterized protein</fullName>
    </submittedName>
</protein>
<sequence>MGWEEAAAGFPELPKGRSLRKVWIDPGTFPVIAVAGIAACMMTTFIHKHFFGSTEIAMYKSQRTVPDHSDAHRVDVQNSRRNLLGNMAWMDLNKSKMTLFPFSYVPREETIAAHRTD</sequence>
<proteinExistence type="predicted"/>
<gene>
    <name evidence="2" type="ORF">EHUX00137_LOCUS48484</name>
</gene>